<evidence type="ECO:0000259" key="2">
    <source>
        <dbReference type="Pfam" id="PF13439"/>
    </source>
</evidence>
<dbReference type="Proteomes" id="UP000228775">
    <property type="component" value="Unassembled WGS sequence"/>
</dbReference>
<reference evidence="4" key="1">
    <citation type="submission" date="2017-09" db="EMBL/GenBank/DDBJ databases">
        <title>Depth-based differentiation of microbial function through sediment-hosted aquifers and enrichment of novel symbionts in the deep terrestrial subsurface.</title>
        <authorList>
            <person name="Probst A.J."/>
            <person name="Ladd B."/>
            <person name="Jarett J.K."/>
            <person name="Geller-Mcgrath D.E."/>
            <person name="Sieber C.M.K."/>
            <person name="Emerson J.B."/>
            <person name="Anantharaman K."/>
            <person name="Thomas B.C."/>
            <person name="Malmstrom R."/>
            <person name="Stieglmeier M."/>
            <person name="Klingl A."/>
            <person name="Woyke T."/>
            <person name="Ryan C.M."/>
            <person name="Banfield J.F."/>
        </authorList>
    </citation>
    <scope>NUCLEOTIDE SEQUENCE [LARGE SCALE GENOMIC DNA]</scope>
</reference>
<name>A0A2M7AWQ1_9BACT</name>
<dbReference type="InterPro" id="IPR001296">
    <property type="entry name" value="Glyco_trans_1"/>
</dbReference>
<gene>
    <name evidence="3" type="ORF">COS76_02775</name>
</gene>
<dbReference type="Pfam" id="PF00534">
    <property type="entry name" value="Glycos_transf_1"/>
    <property type="match status" value="1"/>
</dbReference>
<feature type="domain" description="Glycosyl transferase family 1" evidence="1">
    <location>
        <begin position="269"/>
        <end position="423"/>
    </location>
</feature>
<accession>A0A2M7AWQ1</accession>
<sequence>MKVIQINKFYFTKGQGGGASRYFFDLTKLLESNGHKVIQFSMQHQDNLATPYSKYFVSNLDLTRPRLNWQAIKNLGRIFWSYEAAAKLEKLIQDTKPDLVHLHNIYYHLTPSILRVCKKYHLPVVMTVHDFNLICPNYSLYCRGKICVGCHSRLDRESRVSRVGGRYYNCFLKKCVKDSYLMSLIAVAEAYFRKWGNFYQKYVDLFLCPSQFVADKLILAGFPMDKIKVLPHFVIDRSWRPGFSQRLLPSLPVCQPSPAKVGSPSQPKGWTPTSRYCLYFGRLEPGKGVDLLVKAVKRLPKINLKIIGSGSQETVLKKLAQNNSNIKFLGWQEKQELARQIVSAEFVIMPSRAYETFGLAVLEAFSFAKPVIASNLGALPELVRHKQSGLLFDVGDIEDLSDKIKYLWDNPDLAIVMGQAGQKLAREKYSAVEHYKQLLKFYLSIDFMSIM</sequence>
<dbReference type="CDD" id="cd03801">
    <property type="entry name" value="GT4_PimA-like"/>
    <property type="match status" value="1"/>
</dbReference>
<evidence type="ECO:0008006" key="5">
    <source>
        <dbReference type="Google" id="ProtNLM"/>
    </source>
</evidence>
<evidence type="ECO:0000313" key="4">
    <source>
        <dbReference type="Proteomes" id="UP000228775"/>
    </source>
</evidence>
<proteinExistence type="predicted"/>
<dbReference type="EMBL" id="PEVY01000057">
    <property type="protein sequence ID" value="PIU75061.1"/>
    <property type="molecule type" value="Genomic_DNA"/>
</dbReference>
<dbReference type="Gene3D" id="3.40.50.2000">
    <property type="entry name" value="Glycogen Phosphorylase B"/>
    <property type="match status" value="2"/>
</dbReference>
<dbReference type="AlphaFoldDB" id="A0A2M7AWQ1"/>
<evidence type="ECO:0000313" key="3">
    <source>
        <dbReference type="EMBL" id="PIU75061.1"/>
    </source>
</evidence>
<dbReference type="Pfam" id="PF13439">
    <property type="entry name" value="Glyco_transf_4"/>
    <property type="match status" value="1"/>
</dbReference>
<dbReference type="SUPFAM" id="SSF53756">
    <property type="entry name" value="UDP-Glycosyltransferase/glycogen phosphorylase"/>
    <property type="match status" value="1"/>
</dbReference>
<protein>
    <recommendedName>
        <fullName evidence="5">Glycosyltransferase family 1 protein</fullName>
    </recommendedName>
</protein>
<dbReference type="PANTHER" id="PTHR45947:SF13">
    <property type="entry name" value="TRANSFERASE"/>
    <property type="match status" value="1"/>
</dbReference>
<comment type="caution">
    <text evidence="3">The sequence shown here is derived from an EMBL/GenBank/DDBJ whole genome shotgun (WGS) entry which is preliminary data.</text>
</comment>
<dbReference type="GO" id="GO:0016757">
    <property type="term" value="F:glycosyltransferase activity"/>
    <property type="evidence" value="ECO:0007669"/>
    <property type="project" value="InterPro"/>
</dbReference>
<dbReference type="InterPro" id="IPR028098">
    <property type="entry name" value="Glyco_trans_4-like_N"/>
</dbReference>
<dbReference type="InterPro" id="IPR050194">
    <property type="entry name" value="Glycosyltransferase_grp1"/>
</dbReference>
<dbReference type="PANTHER" id="PTHR45947">
    <property type="entry name" value="SULFOQUINOVOSYL TRANSFERASE SQD2"/>
    <property type="match status" value="1"/>
</dbReference>
<organism evidence="3 4">
    <name type="scientific">Candidatus Portnoybacteria bacterium CG06_land_8_20_14_3_00_39_12</name>
    <dbReference type="NCBI Taxonomy" id="1974809"/>
    <lineage>
        <taxon>Bacteria</taxon>
        <taxon>Candidatus Portnoyibacteriota</taxon>
    </lineage>
</organism>
<feature type="domain" description="Glycosyltransferase subfamily 4-like N-terminal" evidence="2">
    <location>
        <begin position="17"/>
        <end position="234"/>
    </location>
</feature>
<evidence type="ECO:0000259" key="1">
    <source>
        <dbReference type="Pfam" id="PF00534"/>
    </source>
</evidence>